<protein>
    <recommendedName>
        <fullName evidence="1">Schlafen AlbA-2 domain-containing protein</fullName>
    </recommendedName>
</protein>
<dbReference type="InterPro" id="IPR007421">
    <property type="entry name" value="Schlafen_AlbA_2_dom"/>
</dbReference>
<keyword evidence="3" id="KW-1185">Reference proteome</keyword>
<dbReference type="EMBL" id="MWML01000225">
    <property type="protein sequence ID" value="TCG04721.1"/>
    <property type="molecule type" value="Genomic_DNA"/>
</dbReference>
<gene>
    <name evidence="2" type="ORF">BZM27_38815</name>
</gene>
<dbReference type="Gene3D" id="3.30.950.30">
    <property type="entry name" value="Schlafen, AAA domain"/>
    <property type="match status" value="1"/>
</dbReference>
<reference evidence="2 3" key="1">
    <citation type="submission" date="2017-02" db="EMBL/GenBank/DDBJ databases">
        <title>Paraburkholderia sophoroidis sp. nov. and Paraburkholderia steynii sp. nov. rhizobial symbionts of the fynbos legume Hypocalyptus sophoroides.</title>
        <authorList>
            <person name="Steenkamp E.T."/>
            <person name="Beukes C.W."/>
            <person name="Van Zyl E."/>
            <person name="Avontuur J."/>
            <person name="Chan W.Y."/>
            <person name="Hassen A."/>
            <person name="Palmer M."/>
            <person name="Mthombeni L."/>
            <person name="Phalane F."/>
            <person name="Sereme K."/>
            <person name="Venter S.N."/>
        </authorList>
    </citation>
    <scope>NUCLEOTIDE SEQUENCE [LARGE SCALE GENOMIC DNA]</scope>
    <source>
        <strain evidence="2 3">HC1.1ba</strain>
    </source>
</reference>
<dbReference type="Proteomes" id="UP000294200">
    <property type="component" value="Unassembled WGS sequence"/>
</dbReference>
<organism evidence="2 3">
    <name type="scientific">Paraburkholderia steynii</name>
    <dbReference type="NCBI Taxonomy" id="1245441"/>
    <lineage>
        <taxon>Bacteria</taxon>
        <taxon>Pseudomonadati</taxon>
        <taxon>Pseudomonadota</taxon>
        <taxon>Betaproteobacteria</taxon>
        <taxon>Burkholderiales</taxon>
        <taxon>Burkholderiaceae</taxon>
        <taxon>Paraburkholderia</taxon>
    </lineage>
</organism>
<dbReference type="Pfam" id="PF04326">
    <property type="entry name" value="SLFN_AlbA_2"/>
    <property type="match status" value="1"/>
</dbReference>
<evidence type="ECO:0000259" key="1">
    <source>
        <dbReference type="Pfam" id="PF04326"/>
    </source>
</evidence>
<name>A0A4R0XF96_9BURK</name>
<proteinExistence type="predicted"/>
<dbReference type="InterPro" id="IPR038461">
    <property type="entry name" value="Schlafen_AlbA_2_dom_sf"/>
</dbReference>
<comment type="caution">
    <text evidence="2">The sequence shown here is derived from an EMBL/GenBank/DDBJ whole genome shotgun (WGS) entry which is preliminary data.</text>
</comment>
<sequence length="307" mass="34080">MFESIDEIRALEGAEAESVSLEFKHGDKLADLRNNDTKSDFIKTVTAFANAGGGVAIYGISEARQDGLSLAGPLAPVTNRTVTQDRLREIVLSNTDPVLNEFEIKSFATDAGNVFVITVEPGYTAYQNKIDQRFYQRIDASAVPMYCFAIRDVMNRRTTPHVTASFKIDRPVQQGERHVYYMRPSISNAGNLTASHWVLQIGAPAPLAELEQQGDYRVIQLGTQTVGGHRASWFELSSERCGPTTGRLLPGETRALDATTGFARVSITITPETVRHIETRPPIQWTLMVDNAPKRSGEVPYDEWCTW</sequence>
<evidence type="ECO:0000313" key="2">
    <source>
        <dbReference type="EMBL" id="TCG04721.1"/>
    </source>
</evidence>
<dbReference type="AlphaFoldDB" id="A0A4R0XF96"/>
<evidence type="ECO:0000313" key="3">
    <source>
        <dbReference type="Proteomes" id="UP000294200"/>
    </source>
</evidence>
<accession>A0A4R0XF96</accession>
<feature type="domain" description="Schlafen AlbA-2" evidence="1">
    <location>
        <begin position="17"/>
        <end position="145"/>
    </location>
</feature>